<dbReference type="Proteomes" id="UP000563524">
    <property type="component" value="Unassembled WGS sequence"/>
</dbReference>
<accession>A0A840HYJ4</accession>
<comment type="caution">
    <text evidence="3">The sequence shown here is derived from an EMBL/GenBank/DDBJ whole genome shotgun (WGS) entry which is preliminary data.</text>
</comment>
<dbReference type="InterPro" id="IPR019060">
    <property type="entry name" value="DUF2382"/>
</dbReference>
<evidence type="ECO:0000313" key="3">
    <source>
        <dbReference type="EMBL" id="MBB4657517.1"/>
    </source>
</evidence>
<gene>
    <name evidence="3" type="ORF">GGQ59_000017</name>
</gene>
<organism evidence="3 4">
    <name type="scientific">Parvularcula dongshanensis</name>
    <dbReference type="NCBI Taxonomy" id="1173995"/>
    <lineage>
        <taxon>Bacteria</taxon>
        <taxon>Pseudomonadati</taxon>
        <taxon>Pseudomonadota</taxon>
        <taxon>Alphaproteobacteria</taxon>
        <taxon>Parvularculales</taxon>
        <taxon>Parvularculaceae</taxon>
        <taxon>Parvularcula</taxon>
    </lineage>
</organism>
<dbReference type="RefSeq" id="WP_183814688.1">
    <property type="nucleotide sequence ID" value="NZ_JACHOB010000001.1"/>
</dbReference>
<evidence type="ECO:0000259" key="2">
    <source>
        <dbReference type="Pfam" id="PF09557"/>
    </source>
</evidence>
<proteinExistence type="predicted"/>
<evidence type="ECO:0000256" key="1">
    <source>
        <dbReference type="SAM" id="MobiDB-lite"/>
    </source>
</evidence>
<reference evidence="3 4" key="1">
    <citation type="submission" date="2020-08" db="EMBL/GenBank/DDBJ databases">
        <title>Genomic Encyclopedia of Type Strains, Phase IV (KMG-IV): sequencing the most valuable type-strain genomes for metagenomic binning, comparative biology and taxonomic classification.</title>
        <authorList>
            <person name="Goeker M."/>
        </authorList>
    </citation>
    <scope>NUCLEOTIDE SEQUENCE [LARGE SCALE GENOMIC DNA]</scope>
    <source>
        <strain evidence="3 4">DSM 102850</strain>
    </source>
</reference>
<dbReference type="AlphaFoldDB" id="A0A840HYJ4"/>
<name>A0A840HYJ4_9PROT</name>
<dbReference type="Pfam" id="PF09557">
    <property type="entry name" value="DUF2382"/>
    <property type="match status" value="1"/>
</dbReference>
<dbReference type="EMBL" id="JACHOB010000001">
    <property type="protein sequence ID" value="MBB4657517.1"/>
    <property type="molecule type" value="Genomic_DNA"/>
</dbReference>
<sequence length="267" mass="30097">MDRTVTAVYGTRQEAEAAKRALKGAGIHVNNVRVIDAESEKAAGRYENGRYERLSGTSLPDDELHTYHDALDRGETLVQARVRDKEVDEAVRILQGSGLDLDAREKSYTDEHRFATRNAYGRGRTDDQGQTIDVVEERLNVGKREVDKGAVNVRSYVVEREVGEDVTLRDEEVEIHSRKVGRTLSPQEADELFHGKTIEVHETGEEAVIEKEAVLKEQVEVDKVAKDKTTHVVDKIRETKVDVDDETAGHHADQRDAETRTDKDLNR</sequence>
<keyword evidence="4" id="KW-1185">Reference proteome</keyword>
<protein>
    <submittedName>
        <fullName evidence="3">Stress response protein YsnF</fullName>
    </submittedName>
</protein>
<dbReference type="PANTHER" id="PTHR38463">
    <property type="entry name" value="STRESS RESPONSE PROTEIN YSNF"/>
    <property type="match status" value="1"/>
</dbReference>
<dbReference type="PANTHER" id="PTHR38463:SF1">
    <property type="entry name" value="STRESS RESPONSE PROTEIN YSNF"/>
    <property type="match status" value="1"/>
</dbReference>
<dbReference type="InterPro" id="IPR052967">
    <property type="entry name" value="Stress_Response_Assoc"/>
</dbReference>
<feature type="domain" description="DUF2382" evidence="2">
    <location>
        <begin position="133"/>
        <end position="243"/>
    </location>
</feature>
<evidence type="ECO:0000313" key="4">
    <source>
        <dbReference type="Proteomes" id="UP000563524"/>
    </source>
</evidence>
<feature type="region of interest" description="Disordered" evidence="1">
    <location>
        <begin position="240"/>
        <end position="267"/>
    </location>
</feature>